<dbReference type="Proteomes" id="UP000053593">
    <property type="component" value="Unassembled WGS sequence"/>
</dbReference>
<evidence type="ECO:0000313" key="4">
    <source>
        <dbReference type="Proteomes" id="UP000053593"/>
    </source>
</evidence>
<feature type="chain" id="PRO_5005427613" description="Secreted protein" evidence="2">
    <location>
        <begin position="21"/>
        <end position="88"/>
    </location>
</feature>
<name>A0A0D0D4A5_9AGAR</name>
<evidence type="ECO:0000256" key="2">
    <source>
        <dbReference type="SAM" id="SignalP"/>
    </source>
</evidence>
<feature type="region of interest" description="Disordered" evidence="1">
    <location>
        <begin position="38"/>
        <end position="88"/>
    </location>
</feature>
<feature type="signal peptide" evidence="2">
    <location>
        <begin position="1"/>
        <end position="20"/>
    </location>
</feature>
<dbReference type="AlphaFoldDB" id="A0A0D0D4A5"/>
<sequence length="88" mass="9109">MVPLPRVTLCHIITVQLVAALSNSLSWRMPVGSLSGIGGSALQNPHPNSIPSEGIINAPGASSPGLTVPPAPSITHDDHHSEWICSTN</sequence>
<gene>
    <name evidence="3" type="ORF">GYMLUDRAFT_241380</name>
</gene>
<keyword evidence="2" id="KW-0732">Signal</keyword>
<dbReference type="EMBL" id="KN834762">
    <property type="protein sequence ID" value="KIK64193.1"/>
    <property type="molecule type" value="Genomic_DNA"/>
</dbReference>
<reference evidence="3 4" key="1">
    <citation type="submission" date="2014-04" db="EMBL/GenBank/DDBJ databases">
        <title>Evolutionary Origins and Diversification of the Mycorrhizal Mutualists.</title>
        <authorList>
            <consortium name="DOE Joint Genome Institute"/>
            <consortium name="Mycorrhizal Genomics Consortium"/>
            <person name="Kohler A."/>
            <person name="Kuo A."/>
            <person name="Nagy L.G."/>
            <person name="Floudas D."/>
            <person name="Copeland A."/>
            <person name="Barry K.W."/>
            <person name="Cichocki N."/>
            <person name="Veneault-Fourrey C."/>
            <person name="LaButti K."/>
            <person name="Lindquist E.A."/>
            <person name="Lipzen A."/>
            <person name="Lundell T."/>
            <person name="Morin E."/>
            <person name="Murat C."/>
            <person name="Riley R."/>
            <person name="Ohm R."/>
            <person name="Sun H."/>
            <person name="Tunlid A."/>
            <person name="Henrissat B."/>
            <person name="Grigoriev I.V."/>
            <person name="Hibbett D.S."/>
            <person name="Martin F."/>
        </authorList>
    </citation>
    <scope>NUCLEOTIDE SEQUENCE [LARGE SCALE GENOMIC DNA]</scope>
    <source>
        <strain evidence="3 4">FD-317 M1</strain>
    </source>
</reference>
<feature type="compositionally biased region" description="Polar residues" evidence="1">
    <location>
        <begin position="41"/>
        <end position="51"/>
    </location>
</feature>
<dbReference type="HOGENOM" id="CLU_2469311_0_0_1"/>
<accession>A0A0D0D4A5</accession>
<proteinExistence type="predicted"/>
<evidence type="ECO:0008006" key="5">
    <source>
        <dbReference type="Google" id="ProtNLM"/>
    </source>
</evidence>
<organism evidence="3 4">
    <name type="scientific">Collybiopsis luxurians FD-317 M1</name>
    <dbReference type="NCBI Taxonomy" id="944289"/>
    <lineage>
        <taxon>Eukaryota</taxon>
        <taxon>Fungi</taxon>
        <taxon>Dikarya</taxon>
        <taxon>Basidiomycota</taxon>
        <taxon>Agaricomycotina</taxon>
        <taxon>Agaricomycetes</taxon>
        <taxon>Agaricomycetidae</taxon>
        <taxon>Agaricales</taxon>
        <taxon>Marasmiineae</taxon>
        <taxon>Omphalotaceae</taxon>
        <taxon>Collybiopsis</taxon>
        <taxon>Collybiopsis luxurians</taxon>
    </lineage>
</organism>
<protein>
    <recommendedName>
        <fullName evidence="5">Secreted protein</fullName>
    </recommendedName>
</protein>
<keyword evidence="4" id="KW-1185">Reference proteome</keyword>
<evidence type="ECO:0000313" key="3">
    <source>
        <dbReference type="EMBL" id="KIK64193.1"/>
    </source>
</evidence>
<evidence type="ECO:0000256" key="1">
    <source>
        <dbReference type="SAM" id="MobiDB-lite"/>
    </source>
</evidence>